<dbReference type="EMBL" id="JARKIB010000220">
    <property type="protein sequence ID" value="KAJ7722407.1"/>
    <property type="molecule type" value="Genomic_DNA"/>
</dbReference>
<dbReference type="AlphaFoldDB" id="A0AAD7HK30"/>
<sequence>MASPPVLLPLTAQGPIWSLPASRTTRKSFPSPDRKESGLRTPPVLPTLTPVASKVTASANTVEQERRNREHERFEPFFTALFREELLDADGIVGRNYFPSLAYVSEFWLPASPYSRSTIHKYTLKVRLISSFSCIPAENKRVVDSIENANTAECGLNSSLSFPDVTNLASKLRNGTYEPQASDVGEDKSKIEVLLLRTGNWEQRLGLCCALLVNAHLTCAPMAETRWMTPKPRLPPTKEKSRAPPTK</sequence>
<organism evidence="2 3">
    <name type="scientific">Mycena metata</name>
    <dbReference type="NCBI Taxonomy" id="1033252"/>
    <lineage>
        <taxon>Eukaryota</taxon>
        <taxon>Fungi</taxon>
        <taxon>Dikarya</taxon>
        <taxon>Basidiomycota</taxon>
        <taxon>Agaricomycotina</taxon>
        <taxon>Agaricomycetes</taxon>
        <taxon>Agaricomycetidae</taxon>
        <taxon>Agaricales</taxon>
        <taxon>Marasmiineae</taxon>
        <taxon>Mycenaceae</taxon>
        <taxon>Mycena</taxon>
    </lineage>
</organism>
<name>A0AAD7HK30_9AGAR</name>
<feature type="compositionally biased region" description="Basic and acidic residues" evidence="1">
    <location>
        <begin position="236"/>
        <end position="247"/>
    </location>
</feature>
<feature type="region of interest" description="Disordered" evidence="1">
    <location>
        <begin position="19"/>
        <end position="45"/>
    </location>
</feature>
<proteinExistence type="predicted"/>
<gene>
    <name evidence="2" type="ORF">B0H16DRAFT_1473388</name>
</gene>
<keyword evidence="3" id="KW-1185">Reference proteome</keyword>
<protein>
    <submittedName>
        <fullName evidence="2">Uncharacterized protein</fullName>
    </submittedName>
</protein>
<dbReference type="Proteomes" id="UP001215598">
    <property type="component" value="Unassembled WGS sequence"/>
</dbReference>
<evidence type="ECO:0000313" key="3">
    <source>
        <dbReference type="Proteomes" id="UP001215598"/>
    </source>
</evidence>
<evidence type="ECO:0000313" key="2">
    <source>
        <dbReference type="EMBL" id="KAJ7722407.1"/>
    </source>
</evidence>
<accession>A0AAD7HK30</accession>
<feature type="region of interest" description="Disordered" evidence="1">
    <location>
        <begin position="227"/>
        <end position="247"/>
    </location>
</feature>
<evidence type="ECO:0000256" key="1">
    <source>
        <dbReference type="SAM" id="MobiDB-lite"/>
    </source>
</evidence>
<reference evidence="2" key="1">
    <citation type="submission" date="2023-03" db="EMBL/GenBank/DDBJ databases">
        <title>Massive genome expansion in bonnet fungi (Mycena s.s.) driven by repeated elements and novel gene families across ecological guilds.</title>
        <authorList>
            <consortium name="Lawrence Berkeley National Laboratory"/>
            <person name="Harder C.B."/>
            <person name="Miyauchi S."/>
            <person name="Viragh M."/>
            <person name="Kuo A."/>
            <person name="Thoen E."/>
            <person name="Andreopoulos B."/>
            <person name="Lu D."/>
            <person name="Skrede I."/>
            <person name="Drula E."/>
            <person name="Henrissat B."/>
            <person name="Morin E."/>
            <person name="Kohler A."/>
            <person name="Barry K."/>
            <person name="LaButti K."/>
            <person name="Morin E."/>
            <person name="Salamov A."/>
            <person name="Lipzen A."/>
            <person name="Mereny Z."/>
            <person name="Hegedus B."/>
            <person name="Baldrian P."/>
            <person name="Stursova M."/>
            <person name="Weitz H."/>
            <person name="Taylor A."/>
            <person name="Grigoriev I.V."/>
            <person name="Nagy L.G."/>
            <person name="Martin F."/>
            <person name="Kauserud H."/>
        </authorList>
    </citation>
    <scope>NUCLEOTIDE SEQUENCE</scope>
    <source>
        <strain evidence="2">CBHHK182m</strain>
    </source>
</reference>
<comment type="caution">
    <text evidence="2">The sequence shown here is derived from an EMBL/GenBank/DDBJ whole genome shotgun (WGS) entry which is preliminary data.</text>
</comment>